<evidence type="ECO:0000256" key="2">
    <source>
        <dbReference type="ARBA" id="ARBA00010139"/>
    </source>
</evidence>
<evidence type="ECO:0000313" key="9">
    <source>
        <dbReference type="EMBL" id="PVZ72551.1"/>
    </source>
</evidence>
<gene>
    <name evidence="9" type="ORF">DC094_00175</name>
</gene>
<dbReference type="SUPFAM" id="SSF51905">
    <property type="entry name" value="FAD/NAD(P)-binding domain"/>
    <property type="match status" value="2"/>
</dbReference>
<dbReference type="Pfam" id="PF13450">
    <property type="entry name" value="NAD_binding_8"/>
    <property type="match status" value="1"/>
</dbReference>
<evidence type="ECO:0000256" key="4">
    <source>
        <dbReference type="ARBA" id="ARBA00022827"/>
    </source>
</evidence>
<dbReference type="GO" id="GO:0050661">
    <property type="term" value="F:NADP binding"/>
    <property type="evidence" value="ECO:0007669"/>
    <property type="project" value="InterPro"/>
</dbReference>
<dbReference type="PROSITE" id="PS51257">
    <property type="entry name" value="PROKAR_LIPOPROTEIN"/>
    <property type="match status" value="1"/>
</dbReference>
<evidence type="ECO:0000256" key="6">
    <source>
        <dbReference type="ARBA" id="ARBA00023002"/>
    </source>
</evidence>
<dbReference type="OrthoDB" id="312624at2"/>
<dbReference type="GO" id="GO:0050660">
    <property type="term" value="F:flavin adenine dinucleotide binding"/>
    <property type="evidence" value="ECO:0007669"/>
    <property type="project" value="InterPro"/>
</dbReference>
<keyword evidence="6" id="KW-0560">Oxidoreductase</keyword>
<keyword evidence="10" id="KW-1185">Reference proteome</keyword>
<name>A0A2V1GZX1_9GAMM</name>
<comment type="caution">
    <text evidence="9">The sequence shown here is derived from an EMBL/GenBank/DDBJ whole genome shotgun (WGS) entry which is preliminary data.</text>
</comment>
<sequence length="512" mass="56758">MANQPKASSESVERLDVVIIGAGLSGIGAACHLQKKCPNKKFAILEGREKLGGTWDLFRYPGVRSDSDMYTLGYNFKPWTNAKGIADAKDIRSYITEASVENNVAKNIRYGQKVVAANWCSDSALWMLTISDSATGGIKEIACNFLLCCTGYYSYEAGYRPTFTGEEDFSGDIIHPQKWPENYDYSDKKVVVIGSGATAVTLVPAMTDKAAHVTMLQRSPTYVMSLPQDDPLVNGLRKVLPESWVYRITRTRNISISWLMYKYCRAFPESARRLIVGLAKKQLPEDFDMKHFSPSYAPWDERLCAVPDGDLFASIRNGKASVETDVIDTFTESGIKLKSGKELAADIVISATGLNVQLFGNMKLTIDGEAVNVADKMCYRGLMFEGVPNMGMVFGYTNASWTLKADLILEHTCRLLNYMSDNSLRICEPKNVNGATHEPFVDMSSGYVQRAKGIVPHQGSKKPWKLYQNYLMDMISLRLGKVNDPSLSFSSPPLQPSASVEEKAKSEVETVN</sequence>
<evidence type="ECO:0000256" key="7">
    <source>
        <dbReference type="ARBA" id="ARBA00023033"/>
    </source>
</evidence>
<protein>
    <submittedName>
        <fullName evidence="9">FAD-containing monooxygenase EthA</fullName>
    </submittedName>
</protein>
<dbReference type="InterPro" id="IPR020946">
    <property type="entry name" value="Flavin_mOase-like"/>
</dbReference>
<dbReference type="PANTHER" id="PTHR43872:SF1">
    <property type="entry name" value="MONOOXYGENASE, PUTATIVE (AFU_ORTHOLOGUE AFUA_8G02570)-RELATED"/>
    <property type="match status" value="1"/>
</dbReference>
<evidence type="ECO:0000256" key="1">
    <source>
        <dbReference type="ARBA" id="ARBA00001974"/>
    </source>
</evidence>
<keyword evidence="7 9" id="KW-0503">Monooxygenase</keyword>
<reference evidence="9 10" key="1">
    <citation type="submission" date="2018-04" db="EMBL/GenBank/DDBJ databases">
        <title>Thalassorhabdus spongiae gen. nov., sp. nov., isolated from a marine sponge in South-West Iceland.</title>
        <authorList>
            <person name="Knobloch S."/>
            <person name="Daussin A."/>
            <person name="Johannsson R."/>
            <person name="Marteinsson V.T."/>
        </authorList>
    </citation>
    <scope>NUCLEOTIDE SEQUENCE [LARGE SCALE GENOMIC DNA]</scope>
    <source>
        <strain evidence="9 10">Hp12</strain>
    </source>
</reference>
<dbReference type="GO" id="GO:0004499">
    <property type="term" value="F:N,N-dimethylaniline monooxygenase activity"/>
    <property type="evidence" value="ECO:0007669"/>
    <property type="project" value="InterPro"/>
</dbReference>
<evidence type="ECO:0000256" key="5">
    <source>
        <dbReference type="ARBA" id="ARBA00022857"/>
    </source>
</evidence>
<dbReference type="AlphaFoldDB" id="A0A2V1GZX1"/>
<feature type="compositionally biased region" description="Low complexity" evidence="8">
    <location>
        <begin position="488"/>
        <end position="499"/>
    </location>
</feature>
<dbReference type="InterPro" id="IPR036188">
    <property type="entry name" value="FAD/NAD-bd_sf"/>
</dbReference>
<evidence type="ECO:0000313" key="10">
    <source>
        <dbReference type="Proteomes" id="UP000244906"/>
    </source>
</evidence>
<proteinExistence type="inferred from homology"/>
<organism evidence="9 10">
    <name type="scientific">Pelagibaculum spongiae</name>
    <dbReference type="NCBI Taxonomy" id="2080658"/>
    <lineage>
        <taxon>Bacteria</taxon>
        <taxon>Pseudomonadati</taxon>
        <taxon>Pseudomonadota</taxon>
        <taxon>Gammaproteobacteria</taxon>
        <taxon>Oceanospirillales</taxon>
        <taxon>Pelagibaculum</taxon>
    </lineage>
</organism>
<evidence type="ECO:0000256" key="3">
    <source>
        <dbReference type="ARBA" id="ARBA00022630"/>
    </source>
</evidence>
<dbReference type="Gene3D" id="3.50.50.60">
    <property type="entry name" value="FAD/NAD(P)-binding domain"/>
    <property type="match status" value="3"/>
</dbReference>
<dbReference type="RefSeq" id="WP_116685093.1">
    <property type="nucleotide sequence ID" value="NZ_CAWNYD010000001.1"/>
</dbReference>
<dbReference type="Pfam" id="PF00743">
    <property type="entry name" value="FMO-like"/>
    <property type="match status" value="1"/>
</dbReference>
<feature type="region of interest" description="Disordered" evidence="8">
    <location>
        <begin position="488"/>
        <end position="512"/>
    </location>
</feature>
<comment type="similarity">
    <text evidence="2">Belongs to the FAD-binding monooxygenase family.</text>
</comment>
<dbReference type="InterPro" id="IPR051820">
    <property type="entry name" value="FAD-binding_MO"/>
</dbReference>
<accession>A0A2V1GZX1</accession>
<dbReference type="PRINTS" id="PR00411">
    <property type="entry name" value="PNDRDTASEI"/>
</dbReference>
<dbReference type="Proteomes" id="UP000244906">
    <property type="component" value="Unassembled WGS sequence"/>
</dbReference>
<comment type="cofactor">
    <cofactor evidence="1">
        <name>FAD</name>
        <dbReference type="ChEBI" id="CHEBI:57692"/>
    </cofactor>
</comment>
<dbReference type="EMBL" id="QDDL01000001">
    <property type="protein sequence ID" value="PVZ72551.1"/>
    <property type="molecule type" value="Genomic_DNA"/>
</dbReference>
<dbReference type="FunFam" id="3.50.50.60:FF:000228">
    <property type="entry name" value="FAD-containing monooxygenase EthA"/>
    <property type="match status" value="1"/>
</dbReference>
<feature type="compositionally biased region" description="Basic and acidic residues" evidence="8">
    <location>
        <begin position="500"/>
        <end position="512"/>
    </location>
</feature>
<keyword evidence="4" id="KW-0274">FAD</keyword>
<evidence type="ECO:0000256" key="8">
    <source>
        <dbReference type="SAM" id="MobiDB-lite"/>
    </source>
</evidence>
<dbReference type="PANTHER" id="PTHR43872">
    <property type="entry name" value="MONOOXYGENASE, PUTATIVE (AFU_ORTHOLOGUE AFUA_8G02570)-RELATED"/>
    <property type="match status" value="1"/>
</dbReference>
<keyword evidence="3" id="KW-0285">Flavoprotein</keyword>
<keyword evidence="5" id="KW-0521">NADP</keyword>